<evidence type="ECO:0000256" key="1">
    <source>
        <dbReference type="SAM" id="MobiDB-lite"/>
    </source>
</evidence>
<organism evidence="3 4">
    <name type="scientific">Penicillium argentinense</name>
    <dbReference type="NCBI Taxonomy" id="1131581"/>
    <lineage>
        <taxon>Eukaryota</taxon>
        <taxon>Fungi</taxon>
        <taxon>Dikarya</taxon>
        <taxon>Ascomycota</taxon>
        <taxon>Pezizomycotina</taxon>
        <taxon>Eurotiomycetes</taxon>
        <taxon>Eurotiomycetidae</taxon>
        <taxon>Eurotiales</taxon>
        <taxon>Aspergillaceae</taxon>
        <taxon>Penicillium</taxon>
    </lineage>
</organism>
<feature type="region of interest" description="Disordered" evidence="1">
    <location>
        <begin position="80"/>
        <end position="101"/>
    </location>
</feature>
<accession>A0A9W9JXN9</accession>
<dbReference type="GeneID" id="81361634"/>
<feature type="region of interest" description="Disordered" evidence="1">
    <location>
        <begin position="1"/>
        <end position="25"/>
    </location>
</feature>
<dbReference type="OrthoDB" id="2104739at2759"/>
<dbReference type="Pfam" id="PF13391">
    <property type="entry name" value="HNH_2"/>
    <property type="match status" value="1"/>
</dbReference>
<evidence type="ECO:0000313" key="4">
    <source>
        <dbReference type="Proteomes" id="UP001149074"/>
    </source>
</evidence>
<reference evidence="3" key="1">
    <citation type="submission" date="2022-11" db="EMBL/GenBank/DDBJ databases">
        <authorList>
            <person name="Petersen C."/>
        </authorList>
    </citation>
    <scope>NUCLEOTIDE SEQUENCE</scope>
    <source>
        <strain evidence="3">IBT 30761</strain>
    </source>
</reference>
<gene>
    <name evidence="3" type="ORF">N7532_010164</name>
</gene>
<dbReference type="Proteomes" id="UP001149074">
    <property type="component" value="Unassembled WGS sequence"/>
</dbReference>
<name>A0A9W9JXN9_9EURO</name>
<protein>
    <recommendedName>
        <fullName evidence="2">HNH nuclease domain-containing protein</fullName>
    </recommendedName>
</protein>
<feature type="domain" description="HNH nuclease" evidence="2">
    <location>
        <begin position="132"/>
        <end position="226"/>
    </location>
</feature>
<sequence length="361" mass="40545">MVELDQRLNSYVPLEPSGGKPSDDTKGFLRLLWTMLPPGGKENLAKDILKGKDGEPRPDDEALRQLVQSIRSGLLIPMKAQGGKTPTEVTPSPRSGVEDSVEDIKGKSIEPISRNPHSKLRKNCLERDGYKCMATHQYSIDHPHPKSARTTYLEAAHIIPYTLGIFQPLDGKDVDRHAKIWINLRRYFPVLRAMSEDLKLINCEENMLMLDSQLHKGFGQFKLIFEATGVPNQYRIKTFTGMPTGPIQNLPKKRLVLFRVHQGHWKLPDPQFLQVHACIGTFLHMSGQGESMDKVINHFRECGGLAPSGSTNIEETLAVSSLSLLPANVEESPESPKPKMKQRPAQEQSQAKSLDYENKRL</sequence>
<comment type="caution">
    <text evidence="3">The sequence shown here is derived from an EMBL/GenBank/DDBJ whole genome shotgun (WGS) entry which is preliminary data.</text>
</comment>
<feature type="compositionally biased region" description="Basic and acidic residues" evidence="1">
    <location>
        <begin position="43"/>
        <end position="59"/>
    </location>
</feature>
<proteinExistence type="predicted"/>
<keyword evidence="4" id="KW-1185">Reference proteome</keyword>
<dbReference type="RefSeq" id="XP_056470071.1">
    <property type="nucleotide sequence ID" value="XM_056622655.1"/>
</dbReference>
<evidence type="ECO:0000313" key="3">
    <source>
        <dbReference type="EMBL" id="KAJ5085393.1"/>
    </source>
</evidence>
<dbReference type="EMBL" id="JAPQKI010000010">
    <property type="protein sequence ID" value="KAJ5085393.1"/>
    <property type="molecule type" value="Genomic_DNA"/>
</dbReference>
<reference evidence="3" key="2">
    <citation type="journal article" date="2023" name="IMA Fungus">
        <title>Comparative genomic study of the Penicillium genus elucidates a diverse pangenome and 15 lateral gene transfer events.</title>
        <authorList>
            <person name="Petersen C."/>
            <person name="Sorensen T."/>
            <person name="Nielsen M.R."/>
            <person name="Sondergaard T.E."/>
            <person name="Sorensen J.L."/>
            <person name="Fitzpatrick D.A."/>
            <person name="Frisvad J.C."/>
            <person name="Nielsen K.L."/>
        </authorList>
    </citation>
    <scope>NUCLEOTIDE SEQUENCE</scope>
    <source>
        <strain evidence="3">IBT 30761</strain>
    </source>
</reference>
<dbReference type="InterPro" id="IPR003615">
    <property type="entry name" value="HNH_nuc"/>
</dbReference>
<dbReference type="AlphaFoldDB" id="A0A9W9JXN9"/>
<feature type="region of interest" description="Disordered" evidence="1">
    <location>
        <begin position="40"/>
        <end position="59"/>
    </location>
</feature>
<feature type="region of interest" description="Disordered" evidence="1">
    <location>
        <begin position="324"/>
        <end position="361"/>
    </location>
</feature>
<evidence type="ECO:0000259" key="2">
    <source>
        <dbReference type="Pfam" id="PF13391"/>
    </source>
</evidence>